<protein>
    <submittedName>
        <fullName evidence="1">Uncharacterized protein</fullName>
    </submittedName>
</protein>
<evidence type="ECO:0000313" key="2">
    <source>
        <dbReference type="Proteomes" id="UP000235392"/>
    </source>
</evidence>
<accession>A0A2N5U354</accession>
<comment type="caution">
    <text evidence="1">The sequence shown here is derived from an EMBL/GenBank/DDBJ whole genome shotgun (WGS) entry which is preliminary data.</text>
</comment>
<reference evidence="1 2" key="1">
    <citation type="submission" date="2017-11" db="EMBL/GenBank/DDBJ databases">
        <title>De novo assembly and phasing of dikaryotic genomes from two isolates of Puccinia coronata f. sp. avenae, the causal agent of oat crown rust.</title>
        <authorList>
            <person name="Miller M.E."/>
            <person name="Zhang Y."/>
            <person name="Omidvar V."/>
            <person name="Sperschneider J."/>
            <person name="Schwessinger B."/>
            <person name="Raley C."/>
            <person name="Palmer J.M."/>
            <person name="Garnica D."/>
            <person name="Upadhyaya N."/>
            <person name="Rathjen J."/>
            <person name="Taylor J.M."/>
            <person name="Park R.F."/>
            <person name="Dodds P.N."/>
            <person name="Hirsch C.D."/>
            <person name="Kianian S.F."/>
            <person name="Figueroa M."/>
        </authorList>
    </citation>
    <scope>NUCLEOTIDE SEQUENCE [LARGE SCALE GENOMIC DNA]</scope>
    <source>
        <strain evidence="1">12SD80</strain>
    </source>
</reference>
<sequence length="61" mass="6834">MTAVFNKTARMTARATILRVFLAPRPVSSQLPICLKLSTAHPRAAIMRLAYTLRFLIDECS</sequence>
<dbReference type="EMBL" id="PGCI01000249">
    <property type="protein sequence ID" value="PLW32175.1"/>
    <property type="molecule type" value="Genomic_DNA"/>
</dbReference>
<proteinExistence type="predicted"/>
<dbReference type="AlphaFoldDB" id="A0A2N5U354"/>
<organism evidence="1 2">
    <name type="scientific">Puccinia coronata f. sp. avenae</name>
    <dbReference type="NCBI Taxonomy" id="200324"/>
    <lineage>
        <taxon>Eukaryota</taxon>
        <taxon>Fungi</taxon>
        <taxon>Dikarya</taxon>
        <taxon>Basidiomycota</taxon>
        <taxon>Pucciniomycotina</taxon>
        <taxon>Pucciniomycetes</taxon>
        <taxon>Pucciniales</taxon>
        <taxon>Pucciniaceae</taxon>
        <taxon>Puccinia</taxon>
    </lineage>
</organism>
<dbReference type="Proteomes" id="UP000235392">
    <property type="component" value="Unassembled WGS sequence"/>
</dbReference>
<name>A0A2N5U354_9BASI</name>
<gene>
    <name evidence="1" type="ORF">PCASD_21674</name>
</gene>
<evidence type="ECO:0000313" key="1">
    <source>
        <dbReference type="EMBL" id="PLW32175.1"/>
    </source>
</evidence>